<dbReference type="PANTHER" id="PTHR33418">
    <property type="entry name" value="HELICASE-ASSOCIATED"/>
    <property type="match status" value="1"/>
</dbReference>
<dbReference type="Gene3D" id="6.10.140.530">
    <property type="match status" value="2"/>
</dbReference>
<protein>
    <recommendedName>
        <fullName evidence="2">Helicase-associated domain-containing protein</fullName>
    </recommendedName>
</protein>
<keyword evidence="4" id="KW-1185">Reference proteome</keyword>
<comment type="caution">
    <text evidence="3">The sequence shown here is derived from an EMBL/GenBank/DDBJ whole genome shotgun (WGS) entry which is preliminary data.</text>
</comment>
<name>K0QZ24_THAOC</name>
<feature type="region of interest" description="Disordered" evidence="1">
    <location>
        <begin position="1"/>
        <end position="27"/>
    </location>
</feature>
<evidence type="ECO:0000259" key="2">
    <source>
        <dbReference type="Pfam" id="PF03457"/>
    </source>
</evidence>
<feature type="compositionally biased region" description="Basic and acidic residues" evidence="1">
    <location>
        <begin position="18"/>
        <end position="27"/>
    </location>
</feature>
<dbReference type="eggNOG" id="ENOG502SC1P">
    <property type="taxonomic scope" value="Eukaryota"/>
</dbReference>
<proteinExistence type="predicted"/>
<dbReference type="PANTHER" id="PTHR33418:SF1">
    <property type="entry name" value="HELICASE-ASSOCIATED DOMAIN-CONTAINING PROTEIN"/>
    <property type="match status" value="1"/>
</dbReference>
<dbReference type="OrthoDB" id="70932at2759"/>
<evidence type="ECO:0000313" key="3">
    <source>
        <dbReference type="EMBL" id="EJK44240.1"/>
    </source>
</evidence>
<dbReference type="AlphaFoldDB" id="K0QZ24"/>
<feature type="domain" description="Helicase-associated" evidence="2">
    <location>
        <begin position="31"/>
        <end position="89"/>
    </location>
</feature>
<dbReference type="EMBL" id="AGNL01049985">
    <property type="protein sequence ID" value="EJK44240.1"/>
    <property type="molecule type" value="Genomic_DNA"/>
</dbReference>
<gene>
    <name evidence="3" type="ORF">THAOC_37237</name>
</gene>
<accession>K0QZ24</accession>
<feature type="domain" description="Helicase-associated" evidence="2">
    <location>
        <begin position="103"/>
        <end position="160"/>
    </location>
</feature>
<dbReference type="Pfam" id="PF03457">
    <property type="entry name" value="HA"/>
    <property type="match status" value="2"/>
</dbReference>
<feature type="non-terminal residue" evidence="3">
    <location>
        <position position="174"/>
    </location>
</feature>
<evidence type="ECO:0000313" key="4">
    <source>
        <dbReference type="Proteomes" id="UP000266841"/>
    </source>
</evidence>
<dbReference type="Proteomes" id="UP000266841">
    <property type="component" value="Unassembled WGS sequence"/>
</dbReference>
<evidence type="ECO:0000256" key="1">
    <source>
        <dbReference type="SAM" id="MobiDB-lite"/>
    </source>
</evidence>
<dbReference type="InterPro" id="IPR005114">
    <property type="entry name" value="Helicase_assoc"/>
</dbReference>
<reference evidence="3 4" key="1">
    <citation type="journal article" date="2012" name="Genome Biol.">
        <title>Genome and low-iron response of an oceanic diatom adapted to chronic iron limitation.</title>
        <authorList>
            <person name="Lommer M."/>
            <person name="Specht M."/>
            <person name="Roy A.S."/>
            <person name="Kraemer L."/>
            <person name="Andreson R."/>
            <person name="Gutowska M.A."/>
            <person name="Wolf J."/>
            <person name="Bergner S.V."/>
            <person name="Schilhabel M.B."/>
            <person name="Klostermeier U.C."/>
            <person name="Beiko R.G."/>
            <person name="Rosenstiel P."/>
            <person name="Hippler M."/>
            <person name="Laroche J."/>
        </authorList>
    </citation>
    <scope>NUCLEOTIDE SEQUENCE [LARGE SCALE GENOMIC DNA]</scope>
    <source>
        <strain evidence="3 4">CCMP1005</strain>
    </source>
</reference>
<sequence length="174" mass="20242">MPVSRRSRSSRTTPQVGIREERGGRKQNKYEEKWNARFKELLDYKSEHGDCNVLDKHGKLGKWVSLQRSAYLANSLGQDRIERLNSIGFKWVLRVLREAAPTVPWETRFDELVQYKAKHDNCNVAKSQGPLGNWVSTQRAAYMTGSLAQDRIDRLNSISFEWSLREAAPWETRF</sequence>
<organism evidence="3 4">
    <name type="scientific">Thalassiosira oceanica</name>
    <name type="common">Marine diatom</name>
    <dbReference type="NCBI Taxonomy" id="159749"/>
    <lineage>
        <taxon>Eukaryota</taxon>
        <taxon>Sar</taxon>
        <taxon>Stramenopiles</taxon>
        <taxon>Ochrophyta</taxon>
        <taxon>Bacillariophyta</taxon>
        <taxon>Coscinodiscophyceae</taxon>
        <taxon>Thalassiosirophycidae</taxon>
        <taxon>Thalassiosirales</taxon>
        <taxon>Thalassiosiraceae</taxon>
        <taxon>Thalassiosira</taxon>
    </lineage>
</organism>